<keyword evidence="2" id="KW-0472">Membrane</keyword>
<gene>
    <name evidence="3" type="ORF">DIU77_10230</name>
</gene>
<feature type="compositionally biased region" description="Low complexity" evidence="1">
    <location>
        <begin position="11"/>
        <end position="37"/>
    </location>
</feature>
<feature type="region of interest" description="Disordered" evidence="1">
    <location>
        <begin position="1"/>
        <end position="51"/>
    </location>
</feature>
<keyword evidence="2" id="KW-1133">Transmembrane helix</keyword>
<accession>A0A2W4JEB9</accession>
<name>A0A2W4JEB9_9PSEU</name>
<dbReference type="EMBL" id="QGUI01000359">
    <property type="protein sequence ID" value="PZM96781.1"/>
    <property type="molecule type" value="Genomic_DNA"/>
</dbReference>
<evidence type="ECO:0000256" key="1">
    <source>
        <dbReference type="SAM" id="MobiDB-lite"/>
    </source>
</evidence>
<sequence>MPSHVAPRIDAALAAQSARAGQSQQALSSQQAEQQGSTATDAVEQPHAEQERLAPVVDLAAARRRRNRVMGWSAGLLTAAAAVAAIALISPGTTTTGSPMAGGSPDTGAPSNQGVVVDPGNPAAAFGDIQGVQDYGPLGSREQLEACLKANDIPVTGQPIGVKPGKVDGQDAVLVVLTTGELARYRIVAVSPDCSGSNPGEVYLDKEFGR</sequence>
<keyword evidence="2" id="KW-0812">Transmembrane</keyword>
<dbReference type="AlphaFoldDB" id="A0A2W4JEB9"/>
<feature type="transmembrane region" description="Helical" evidence="2">
    <location>
        <begin position="69"/>
        <end position="89"/>
    </location>
</feature>
<reference evidence="3" key="1">
    <citation type="submission" date="2018-05" db="EMBL/GenBank/DDBJ databases">
        <authorList>
            <person name="Lanie J.A."/>
            <person name="Ng W.-L."/>
            <person name="Kazmierczak K.M."/>
            <person name="Andrzejewski T.M."/>
            <person name="Davidsen T.M."/>
            <person name="Wayne K.J."/>
            <person name="Tettelin H."/>
            <person name="Glass J.I."/>
            <person name="Rusch D."/>
            <person name="Podicherti R."/>
            <person name="Tsui H.-C.T."/>
            <person name="Winkler M.E."/>
        </authorList>
    </citation>
    <scope>NUCLEOTIDE SEQUENCE</scope>
    <source>
        <strain evidence="3">ZC4RG45</strain>
    </source>
</reference>
<proteinExistence type="predicted"/>
<protein>
    <submittedName>
        <fullName evidence="3">Uncharacterized protein</fullName>
    </submittedName>
</protein>
<evidence type="ECO:0000256" key="2">
    <source>
        <dbReference type="SAM" id="Phobius"/>
    </source>
</evidence>
<dbReference type="STRING" id="1111738.GCA_000427905_03742"/>
<organism evidence="3">
    <name type="scientific">Thermocrispum agreste</name>
    <dbReference type="NCBI Taxonomy" id="37925"/>
    <lineage>
        <taxon>Bacteria</taxon>
        <taxon>Bacillati</taxon>
        <taxon>Actinomycetota</taxon>
        <taxon>Actinomycetes</taxon>
        <taxon>Pseudonocardiales</taxon>
        <taxon>Pseudonocardiaceae</taxon>
        <taxon>Thermocrispum</taxon>
    </lineage>
</organism>
<evidence type="ECO:0000313" key="3">
    <source>
        <dbReference type="EMBL" id="PZM96781.1"/>
    </source>
</evidence>
<comment type="caution">
    <text evidence="3">The sequence shown here is derived from an EMBL/GenBank/DDBJ whole genome shotgun (WGS) entry which is preliminary data.</text>
</comment>